<dbReference type="EMBL" id="JAIKTU010000002">
    <property type="protein sequence ID" value="MBY0754426.1"/>
    <property type="molecule type" value="Genomic_DNA"/>
</dbReference>
<dbReference type="InterPro" id="IPR025893">
    <property type="entry name" value="Tocopherol_cyclase"/>
</dbReference>
<sequence>MINFHGENKTKNFFEGWYFKHQKNENTIAFIPGINIDKDGKKSAFIQVITNTNSYNIKYSFLDFKCSKDELEIQIGKNIFSKEGIDINIEDRDVSIRGKINYKELTPIEYDIMGPFREIPFMECNHGVISLYHKLTGSIKLNNKEIDFKDGVGYIEKDWGSSFPKEYLWIQCNCFENHKCSIMVSIADIPFMGINFRGCICSVYYEGEEYRLATYNGVKIVNCSDKFVLLKRGKYKLKVYFTNNSAQNLLAPENGDMSRIIQENLACRGRFEFYIEDELIFNLYSNNCSFEYLEK</sequence>
<dbReference type="SUPFAM" id="SSF159245">
    <property type="entry name" value="AttH-like"/>
    <property type="match status" value="1"/>
</dbReference>
<protein>
    <submittedName>
        <fullName evidence="1">Tocopherol cyclase family protein</fullName>
    </submittedName>
</protein>
<gene>
    <name evidence="1" type="ORF">K5V21_03050</name>
</gene>
<dbReference type="Pfam" id="PF14249">
    <property type="entry name" value="Tocopherol_cycl"/>
    <property type="match status" value="1"/>
</dbReference>
<comment type="caution">
    <text evidence="1">The sequence shown here is derived from an EMBL/GenBank/DDBJ whole genome shotgun (WGS) entry which is preliminary data.</text>
</comment>
<evidence type="ECO:0000313" key="2">
    <source>
        <dbReference type="Proteomes" id="UP001299068"/>
    </source>
</evidence>
<dbReference type="PANTHER" id="PTHR35309:SF4">
    <property type="entry name" value="TOCOPHEROL CYCLASE"/>
    <property type="match status" value="1"/>
</dbReference>
<accession>A0ABS7KUD3</accession>
<dbReference type="Proteomes" id="UP001299068">
    <property type="component" value="Unassembled WGS sequence"/>
</dbReference>
<reference evidence="1 2" key="1">
    <citation type="journal article" date="2021" name="Cell Host Microbe">
        <title>in vivo commensal control of Clostridioides difficile virulence.</title>
        <authorList>
            <person name="Girinathan B.P."/>
            <person name="Dibenedetto N."/>
            <person name="Worley J.N."/>
            <person name="Peltier J."/>
            <person name="Arrieta-Ortiz M.L."/>
            <person name="Rupa Christinal Immanuel S."/>
            <person name="Lavin R."/>
            <person name="Delaney M.L."/>
            <person name="Cummins C."/>
            <person name="Hoffmann M."/>
            <person name="Luo Y."/>
            <person name="Gonzalez-Escalona N."/>
            <person name="Allard M."/>
            <person name="Onderdonk A.B."/>
            <person name="Gerber G.K."/>
            <person name="Sonenshein A.L."/>
            <person name="Baliga N."/>
            <person name="Dupuy B."/>
            <person name="Bry L."/>
        </authorList>
    </citation>
    <scope>NUCLEOTIDE SEQUENCE [LARGE SCALE GENOMIC DNA]</scope>
    <source>
        <strain evidence="1 2">DSM 599</strain>
    </source>
</reference>
<dbReference type="PANTHER" id="PTHR35309">
    <property type="match status" value="1"/>
</dbReference>
<organism evidence="1 2">
    <name type="scientific">Clostridium sardiniense</name>
    <name type="common">Clostridium absonum</name>
    <dbReference type="NCBI Taxonomy" id="29369"/>
    <lineage>
        <taxon>Bacteria</taxon>
        <taxon>Bacillati</taxon>
        <taxon>Bacillota</taxon>
        <taxon>Clostridia</taxon>
        <taxon>Eubacteriales</taxon>
        <taxon>Clostridiaceae</taxon>
        <taxon>Clostridium</taxon>
    </lineage>
</organism>
<keyword evidence="2" id="KW-1185">Reference proteome</keyword>
<name>A0ABS7KUD3_CLOSR</name>
<proteinExistence type="predicted"/>
<evidence type="ECO:0000313" key="1">
    <source>
        <dbReference type="EMBL" id="MBY0754426.1"/>
    </source>
</evidence>
<dbReference type="RefSeq" id="WP_221859026.1">
    <property type="nucleotide sequence ID" value="NZ_JAIKTU010000002.1"/>
</dbReference>